<comment type="caution">
    <text evidence="3">The sequence shown here is derived from an EMBL/GenBank/DDBJ whole genome shotgun (WGS) entry which is preliminary data.</text>
</comment>
<dbReference type="Gene3D" id="3.40.50.2020">
    <property type="match status" value="1"/>
</dbReference>
<evidence type="ECO:0000259" key="2">
    <source>
        <dbReference type="Pfam" id="PF00156"/>
    </source>
</evidence>
<feature type="domain" description="Phosphoribosyltransferase" evidence="2">
    <location>
        <begin position="108"/>
        <end position="232"/>
    </location>
</feature>
<dbReference type="Pfam" id="PF00156">
    <property type="entry name" value="Pribosyltran"/>
    <property type="match status" value="1"/>
</dbReference>
<dbReference type="InterPro" id="IPR000836">
    <property type="entry name" value="PRTase_dom"/>
</dbReference>
<protein>
    <submittedName>
        <fullName evidence="3">ComF family protein</fullName>
    </submittedName>
</protein>
<organism evidence="3 4">
    <name type="scientific">Fructobacillus broussonetiae</name>
    <dbReference type="NCBI Taxonomy" id="2713173"/>
    <lineage>
        <taxon>Bacteria</taxon>
        <taxon>Bacillati</taxon>
        <taxon>Bacillota</taxon>
        <taxon>Bacilli</taxon>
        <taxon>Lactobacillales</taxon>
        <taxon>Lactobacillaceae</taxon>
        <taxon>Fructobacillus</taxon>
    </lineage>
</organism>
<name>A0ABS5R161_9LACO</name>
<evidence type="ECO:0000256" key="1">
    <source>
        <dbReference type="ARBA" id="ARBA00008007"/>
    </source>
</evidence>
<dbReference type="PANTHER" id="PTHR47505">
    <property type="entry name" value="DNA UTILIZATION PROTEIN YHGH"/>
    <property type="match status" value="1"/>
</dbReference>
<dbReference type="Proteomes" id="UP001519504">
    <property type="component" value="Unassembled WGS sequence"/>
</dbReference>
<dbReference type="InterPro" id="IPR051910">
    <property type="entry name" value="ComF/GntX_DNA_util-trans"/>
</dbReference>
<dbReference type="PANTHER" id="PTHR47505:SF1">
    <property type="entry name" value="DNA UTILIZATION PROTEIN YHGH"/>
    <property type="match status" value="1"/>
</dbReference>
<dbReference type="InterPro" id="IPR029057">
    <property type="entry name" value="PRTase-like"/>
</dbReference>
<accession>A0ABS5R161</accession>
<gene>
    <name evidence="3" type="ORF">G6R29_04895</name>
</gene>
<evidence type="ECO:0000313" key="4">
    <source>
        <dbReference type="Proteomes" id="UP001519504"/>
    </source>
</evidence>
<keyword evidence="4" id="KW-1185">Reference proteome</keyword>
<comment type="similarity">
    <text evidence="1">Belongs to the ComF/GntX family.</text>
</comment>
<dbReference type="EMBL" id="JAAMFK010000006">
    <property type="protein sequence ID" value="MBS9338962.1"/>
    <property type="molecule type" value="Genomic_DNA"/>
</dbReference>
<evidence type="ECO:0000313" key="3">
    <source>
        <dbReference type="EMBL" id="MBS9338962.1"/>
    </source>
</evidence>
<proteinExistence type="inferred from homology"/>
<dbReference type="RefSeq" id="WP_213809247.1">
    <property type="nucleotide sequence ID" value="NZ_JAAMFK010000006.1"/>
</dbReference>
<sequence>MKKCLICDKKLYEEPTMIHTLWGIDLAESDYCLDCLMAFEPLIGPNCLGCGRKVKEEGKVCGDCGYWKKKQVTLLKHQALYVYNEQMKAYMAKYKFIGDYRMARLFQKRMHEMIRQIIKKEKIDYVVPIPVSKTRYGTRGFNQVVPYLPPTPKVIEALKVRKNKGKDQSEKSRQARLHAKQPFILDQEKVKRLKGKRVLLVDDVYTTERTLYHAQARLLEAGATFVTSCSLAR</sequence>
<dbReference type="CDD" id="cd06223">
    <property type="entry name" value="PRTases_typeI"/>
    <property type="match status" value="1"/>
</dbReference>
<reference evidence="3 4" key="1">
    <citation type="submission" date="2020-02" db="EMBL/GenBank/DDBJ databases">
        <title>Fructobacillus sp. isolated from paper mulberry of Taiwan.</title>
        <authorList>
            <person name="Lin S.-T."/>
        </authorList>
    </citation>
    <scope>NUCLEOTIDE SEQUENCE [LARGE SCALE GENOMIC DNA]</scope>
    <source>
        <strain evidence="3 4">M2-14</strain>
    </source>
</reference>
<dbReference type="SUPFAM" id="SSF53271">
    <property type="entry name" value="PRTase-like"/>
    <property type="match status" value="1"/>
</dbReference>